<keyword evidence="4 8" id="KW-1133">Transmembrane helix</keyword>
<keyword evidence="5 8" id="KW-0472">Membrane</keyword>
<feature type="domain" description="MotA/TolQ/ExbB proton channel" evidence="9">
    <location>
        <begin position="101"/>
        <end position="215"/>
    </location>
</feature>
<evidence type="ECO:0000256" key="2">
    <source>
        <dbReference type="ARBA" id="ARBA00022475"/>
    </source>
</evidence>
<comment type="caution">
    <text evidence="10">The sequence shown here is derived from an EMBL/GenBank/DDBJ whole genome shotgun (WGS) entry which is preliminary data.</text>
</comment>
<keyword evidence="6" id="KW-0813">Transport</keyword>
<evidence type="ECO:0000313" key="11">
    <source>
        <dbReference type="Proteomes" id="UP001156641"/>
    </source>
</evidence>
<evidence type="ECO:0000256" key="6">
    <source>
        <dbReference type="RuleBase" id="RU004057"/>
    </source>
</evidence>
<protein>
    <submittedName>
        <fullName evidence="10">Flagellar motor protein</fullName>
    </submittedName>
</protein>
<sequence length="267" mass="28138">MTSLLGLLCGFLVIIGGALSDSDPLSSLVSLTAVIIVIGGSFAALLTQFGLGRVLAGMKGIVWLVKPPKTDLRKFIEQVAEWSSLARSQGTLALENVLGDVKDPFQKQGLQMIVDNTPPDDLPTILGIMAENTGRIQETPAEVWEAAGGYSPTIGVMGAVLGLIHVMMRLDHPEELGGGIATAFVATIYGVGFANLIALPLGNRLKQLAQELERERHVVIQGFVLLAEGKPGILIRQNLQSFLTDEGKAKPKPAADEAAPAAAEQAA</sequence>
<organism evidence="10 11">
    <name type="scientific">Acidocella aquatica</name>
    <dbReference type="NCBI Taxonomy" id="1922313"/>
    <lineage>
        <taxon>Bacteria</taxon>
        <taxon>Pseudomonadati</taxon>
        <taxon>Pseudomonadota</taxon>
        <taxon>Alphaproteobacteria</taxon>
        <taxon>Acetobacterales</taxon>
        <taxon>Acidocellaceae</taxon>
        <taxon>Acidocella</taxon>
    </lineage>
</organism>
<dbReference type="NCBIfam" id="NF006583">
    <property type="entry name" value="PRK09109.1"/>
    <property type="match status" value="1"/>
</dbReference>
<evidence type="ECO:0000259" key="9">
    <source>
        <dbReference type="Pfam" id="PF01618"/>
    </source>
</evidence>
<dbReference type="InterPro" id="IPR047055">
    <property type="entry name" value="MotA-like"/>
</dbReference>
<name>A0ABQ6ABQ1_9PROT</name>
<dbReference type="Pfam" id="PF01618">
    <property type="entry name" value="MotA_ExbB"/>
    <property type="match status" value="1"/>
</dbReference>
<keyword evidence="6" id="KW-0653">Protein transport</keyword>
<feature type="transmembrane region" description="Helical" evidence="8">
    <location>
        <begin position="147"/>
        <end position="168"/>
    </location>
</feature>
<comment type="subcellular location">
    <subcellularLocation>
        <location evidence="1">Cell membrane</location>
        <topology evidence="1">Multi-pass membrane protein</topology>
    </subcellularLocation>
    <subcellularLocation>
        <location evidence="6">Membrane</location>
        <topology evidence="6">Multi-pass membrane protein</topology>
    </subcellularLocation>
</comment>
<dbReference type="PANTHER" id="PTHR30433:SF3">
    <property type="entry name" value="MOTILITY PROTEIN A"/>
    <property type="match status" value="1"/>
</dbReference>
<evidence type="ECO:0000256" key="5">
    <source>
        <dbReference type="ARBA" id="ARBA00023136"/>
    </source>
</evidence>
<keyword evidence="3 8" id="KW-0812">Transmembrane</keyword>
<gene>
    <name evidence="10" type="primary">motC</name>
    <name evidence="10" type="ORF">GCM10010909_21950</name>
</gene>
<feature type="transmembrane region" description="Helical" evidence="8">
    <location>
        <begin position="30"/>
        <end position="51"/>
    </location>
</feature>
<feature type="region of interest" description="Disordered" evidence="7">
    <location>
        <begin position="246"/>
        <end position="267"/>
    </location>
</feature>
<feature type="transmembrane region" description="Helical" evidence="8">
    <location>
        <begin position="180"/>
        <end position="201"/>
    </location>
</feature>
<dbReference type="EMBL" id="BSOS01000067">
    <property type="protein sequence ID" value="GLR67514.1"/>
    <property type="molecule type" value="Genomic_DNA"/>
</dbReference>
<feature type="compositionally biased region" description="Basic and acidic residues" evidence="7">
    <location>
        <begin position="246"/>
        <end position="255"/>
    </location>
</feature>
<keyword evidence="2" id="KW-1003">Cell membrane</keyword>
<evidence type="ECO:0000313" key="10">
    <source>
        <dbReference type="EMBL" id="GLR67514.1"/>
    </source>
</evidence>
<dbReference type="InterPro" id="IPR002898">
    <property type="entry name" value="MotA_ExbB_proton_chnl"/>
</dbReference>
<keyword evidence="10" id="KW-0966">Cell projection</keyword>
<reference evidence="11" key="1">
    <citation type="journal article" date="2019" name="Int. J. Syst. Evol. Microbiol.">
        <title>The Global Catalogue of Microorganisms (GCM) 10K type strain sequencing project: providing services to taxonomists for standard genome sequencing and annotation.</title>
        <authorList>
            <consortium name="The Broad Institute Genomics Platform"/>
            <consortium name="The Broad Institute Genome Sequencing Center for Infectious Disease"/>
            <person name="Wu L."/>
            <person name="Ma J."/>
        </authorList>
    </citation>
    <scope>NUCLEOTIDE SEQUENCE [LARGE SCALE GENOMIC DNA]</scope>
    <source>
        <strain evidence="11">NBRC 112502</strain>
    </source>
</reference>
<proteinExistence type="inferred from homology"/>
<dbReference type="RefSeq" id="WP_284258250.1">
    <property type="nucleotide sequence ID" value="NZ_BSOS01000067.1"/>
</dbReference>
<evidence type="ECO:0000256" key="3">
    <source>
        <dbReference type="ARBA" id="ARBA00022692"/>
    </source>
</evidence>
<evidence type="ECO:0000256" key="8">
    <source>
        <dbReference type="SAM" id="Phobius"/>
    </source>
</evidence>
<evidence type="ECO:0000256" key="7">
    <source>
        <dbReference type="SAM" id="MobiDB-lite"/>
    </source>
</evidence>
<keyword evidence="10" id="KW-0282">Flagellum</keyword>
<keyword evidence="10" id="KW-0969">Cilium</keyword>
<keyword evidence="11" id="KW-1185">Reference proteome</keyword>
<accession>A0ABQ6ABQ1</accession>
<evidence type="ECO:0000256" key="4">
    <source>
        <dbReference type="ARBA" id="ARBA00022989"/>
    </source>
</evidence>
<dbReference type="PANTHER" id="PTHR30433">
    <property type="entry name" value="CHEMOTAXIS PROTEIN MOTA"/>
    <property type="match status" value="1"/>
</dbReference>
<dbReference type="Proteomes" id="UP001156641">
    <property type="component" value="Unassembled WGS sequence"/>
</dbReference>
<feature type="compositionally biased region" description="Low complexity" evidence="7">
    <location>
        <begin position="256"/>
        <end position="267"/>
    </location>
</feature>
<evidence type="ECO:0000256" key="1">
    <source>
        <dbReference type="ARBA" id="ARBA00004651"/>
    </source>
</evidence>
<comment type="similarity">
    <text evidence="6">Belongs to the exbB/tolQ family.</text>
</comment>